<evidence type="ECO:0000256" key="9">
    <source>
        <dbReference type="ARBA" id="ARBA00023136"/>
    </source>
</evidence>
<dbReference type="PANTHER" id="PTHR11690:SF1">
    <property type="entry name" value="DEGENERIN LIKE"/>
    <property type="match status" value="1"/>
</dbReference>
<keyword evidence="10" id="KW-0325">Glycoprotein</keyword>
<evidence type="ECO:0000256" key="11">
    <source>
        <dbReference type="ARBA" id="ARBA00023201"/>
    </source>
</evidence>
<dbReference type="Gene3D" id="1.10.287.770">
    <property type="entry name" value="YojJ-like"/>
    <property type="match status" value="1"/>
</dbReference>
<dbReference type="OrthoDB" id="5851074at2759"/>
<evidence type="ECO:0000256" key="4">
    <source>
        <dbReference type="ARBA" id="ARBA00022461"/>
    </source>
</evidence>
<keyword evidence="8 13" id="KW-0406">Ion transport</keyword>
<dbReference type="EMBL" id="CAJFDH010000003">
    <property type="protein sequence ID" value="CAD5216737.1"/>
    <property type="molecule type" value="Genomic_DNA"/>
</dbReference>
<evidence type="ECO:0000256" key="10">
    <source>
        <dbReference type="ARBA" id="ARBA00023180"/>
    </source>
</evidence>
<comment type="similarity">
    <text evidence="2 13">Belongs to the amiloride-sensitive sodium channel (TC 1.A.6) family.</text>
</comment>
<accession>A0A811KNT7</accession>
<dbReference type="InterPro" id="IPR001873">
    <property type="entry name" value="ENaC"/>
</dbReference>
<keyword evidence="5 13" id="KW-0812">Transmembrane</keyword>
<evidence type="ECO:0000256" key="2">
    <source>
        <dbReference type="ARBA" id="ARBA00007193"/>
    </source>
</evidence>
<keyword evidence="6 15" id="KW-1133">Transmembrane helix</keyword>
<keyword evidence="9 15" id="KW-0472">Membrane</keyword>
<evidence type="ECO:0000256" key="6">
    <source>
        <dbReference type="ARBA" id="ARBA00022989"/>
    </source>
</evidence>
<keyword evidence="17" id="KW-1185">Reference proteome</keyword>
<evidence type="ECO:0000256" key="7">
    <source>
        <dbReference type="ARBA" id="ARBA00023053"/>
    </source>
</evidence>
<evidence type="ECO:0000256" key="12">
    <source>
        <dbReference type="ARBA" id="ARBA00023303"/>
    </source>
</evidence>
<evidence type="ECO:0000256" key="8">
    <source>
        <dbReference type="ARBA" id="ARBA00023065"/>
    </source>
</evidence>
<feature type="compositionally biased region" description="Basic and acidic residues" evidence="14">
    <location>
        <begin position="572"/>
        <end position="592"/>
    </location>
</feature>
<evidence type="ECO:0000256" key="14">
    <source>
        <dbReference type="SAM" id="MobiDB-lite"/>
    </source>
</evidence>
<evidence type="ECO:0000313" key="16">
    <source>
        <dbReference type="EMBL" id="CAD5216737.1"/>
    </source>
</evidence>
<comment type="subcellular location">
    <subcellularLocation>
        <location evidence="1">Membrane</location>
        <topology evidence="1">Multi-pass membrane protein</topology>
    </subcellularLocation>
</comment>
<dbReference type="AlphaFoldDB" id="A0A811KNT7"/>
<keyword evidence="3 13" id="KW-0813">Transport</keyword>
<dbReference type="Pfam" id="PF00858">
    <property type="entry name" value="ASC"/>
    <property type="match status" value="1"/>
</dbReference>
<feature type="compositionally biased region" description="Polar residues" evidence="14">
    <location>
        <begin position="593"/>
        <end position="608"/>
    </location>
</feature>
<proteinExistence type="inferred from homology"/>
<evidence type="ECO:0000256" key="3">
    <source>
        <dbReference type="ARBA" id="ARBA00022448"/>
    </source>
</evidence>
<keyword evidence="11 13" id="KW-0739">Sodium transport</keyword>
<evidence type="ECO:0000313" key="17">
    <source>
        <dbReference type="Proteomes" id="UP000614601"/>
    </source>
</evidence>
<feature type="transmembrane region" description="Helical" evidence="15">
    <location>
        <begin position="454"/>
        <end position="477"/>
    </location>
</feature>
<protein>
    <submittedName>
        <fullName evidence="16">Uncharacterized protein</fullName>
    </submittedName>
</protein>
<dbReference type="EMBL" id="CAJFCW020000003">
    <property type="protein sequence ID" value="CAG9106526.1"/>
    <property type="molecule type" value="Genomic_DNA"/>
</dbReference>
<keyword evidence="4 13" id="KW-0894">Sodium channel</keyword>
<evidence type="ECO:0000256" key="5">
    <source>
        <dbReference type="ARBA" id="ARBA00022692"/>
    </source>
</evidence>
<keyword evidence="12 13" id="KW-0407">Ion channel</keyword>
<dbReference type="Proteomes" id="UP000783686">
    <property type="component" value="Unassembled WGS sequence"/>
</dbReference>
<feature type="compositionally biased region" description="Low complexity" evidence="14">
    <location>
        <begin position="616"/>
        <end position="629"/>
    </location>
</feature>
<dbReference type="PANTHER" id="PTHR11690">
    <property type="entry name" value="AMILORIDE-SENSITIVE SODIUM CHANNEL-RELATED"/>
    <property type="match status" value="1"/>
</dbReference>
<dbReference type="GO" id="GO:0015280">
    <property type="term" value="F:ligand-gated sodium channel activity"/>
    <property type="evidence" value="ECO:0007669"/>
    <property type="project" value="TreeGrafter"/>
</dbReference>
<gene>
    <name evidence="16" type="ORF">BOKJ2_LOCUS6737</name>
</gene>
<sequence length="716" mass="82148">MPPPPEGDRPEDFRNNVIAQTRTMRRQSTAITNEKDDDSELSECECQTRQYPPWTGEIHGMSQALLSKSKKLRAFWWLVLFVCTSCGTATTVLVVLEYLDGPTATSTTIRLVSSLQLPAITVCPKVPDALDFDGIFSDMRTLIPDISNQTALDVVRFWLAGSGLENIDAINDYNRTYLDDLSVNFNKWSEGYNPKEFFDLMQTKHGYTCDELFYYCELGGKAKNCCTDMFRKRSVMRRGLCFQTLPNVNQTEADDIGRLVLLMKSPKSIISPQYNYTQPQIIIYINDNFDYVLDFPRFYLYPNEWNRMHFTARLVELLEHPKDCTSDIEGKDTACFVRNWLNSNLIDQFNCTLPYLTEVPDIPARNVCDPLVVVREYFNTIQLVHSGSVHSQECVPGCKRWEYGVSLQQSQALDNFTGFKFNLEASFYDLQYEHVKEVYTTSVPGFMSQIGGQFGFFLGLSIITMIQIGIYLISYVFNFFYKLFKQPPDDDVVDGVDPTVTDMTQGYLDRQIRQTYGNGTLVQSEIRRSVNVNDGVNDRVNDRVNDGVNNDVVDRIRQSFERKDYSSASSRNNDDIPEIRRDIDDSNIRYDSSDSSNMRYNGSNSSNNKIRHSNKNKYNMNKDGTNNNGNDIRYDNGNNQKYDGNIRSNGIKNKIRSHSNGNEKNVNNNEYNNIIRHRDHSNGRIVDDGLQMKNGVLYSSRVRPTQGNTNMISSWM</sequence>
<reference evidence="16" key="1">
    <citation type="submission" date="2020-09" db="EMBL/GenBank/DDBJ databases">
        <authorList>
            <person name="Kikuchi T."/>
        </authorList>
    </citation>
    <scope>NUCLEOTIDE SEQUENCE</scope>
    <source>
        <strain evidence="16">SH1</strain>
    </source>
</reference>
<keyword evidence="7" id="KW-0915">Sodium</keyword>
<feature type="region of interest" description="Disordered" evidence="14">
    <location>
        <begin position="562"/>
        <end position="629"/>
    </location>
</feature>
<evidence type="ECO:0000256" key="13">
    <source>
        <dbReference type="RuleBase" id="RU000679"/>
    </source>
</evidence>
<evidence type="ECO:0000256" key="1">
    <source>
        <dbReference type="ARBA" id="ARBA00004141"/>
    </source>
</evidence>
<evidence type="ECO:0000256" key="15">
    <source>
        <dbReference type="SAM" id="Phobius"/>
    </source>
</evidence>
<feature type="transmembrane region" description="Helical" evidence="15">
    <location>
        <begin position="75"/>
        <end position="96"/>
    </location>
</feature>
<dbReference type="GO" id="GO:0005886">
    <property type="term" value="C:plasma membrane"/>
    <property type="evidence" value="ECO:0007669"/>
    <property type="project" value="TreeGrafter"/>
</dbReference>
<dbReference type="Proteomes" id="UP000614601">
    <property type="component" value="Unassembled WGS sequence"/>
</dbReference>
<organism evidence="16 17">
    <name type="scientific">Bursaphelenchus okinawaensis</name>
    <dbReference type="NCBI Taxonomy" id="465554"/>
    <lineage>
        <taxon>Eukaryota</taxon>
        <taxon>Metazoa</taxon>
        <taxon>Ecdysozoa</taxon>
        <taxon>Nematoda</taxon>
        <taxon>Chromadorea</taxon>
        <taxon>Rhabditida</taxon>
        <taxon>Tylenchina</taxon>
        <taxon>Tylenchomorpha</taxon>
        <taxon>Aphelenchoidea</taxon>
        <taxon>Aphelenchoididae</taxon>
        <taxon>Bursaphelenchus</taxon>
    </lineage>
</organism>
<comment type="caution">
    <text evidence="16">The sequence shown here is derived from an EMBL/GenBank/DDBJ whole genome shotgun (WGS) entry which is preliminary data.</text>
</comment>
<name>A0A811KNT7_9BILA</name>